<feature type="non-terminal residue" evidence="4">
    <location>
        <position position="1"/>
    </location>
</feature>
<dbReference type="OrthoDB" id="9978016at2759"/>
<dbReference type="STRING" id="137246.A0A401U255"/>
<dbReference type="PANTHER" id="PTHR23043">
    <property type="entry name" value="HYPOXIA-INDUCIBLE FACTOR 1 ALPHA"/>
    <property type="match status" value="1"/>
</dbReference>
<evidence type="ECO:0000313" key="5">
    <source>
        <dbReference type="Proteomes" id="UP000287033"/>
    </source>
</evidence>
<dbReference type="PANTHER" id="PTHR23043:SF24">
    <property type="entry name" value="NEURONAL PAS DOMAIN-CONTAINING PROTEIN 4"/>
    <property type="match status" value="1"/>
</dbReference>
<dbReference type="GO" id="GO:0000977">
    <property type="term" value="F:RNA polymerase II transcription regulatory region sequence-specific DNA binding"/>
    <property type="evidence" value="ECO:0007669"/>
    <property type="project" value="TreeGrafter"/>
</dbReference>
<dbReference type="Proteomes" id="UP000287033">
    <property type="component" value="Unassembled WGS sequence"/>
</dbReference>
<dbReference type="AlphaFoldDB" id="A0A401U255"/>
<accession>A0A401U255</accession>
<evidence type="ECO:0000313" key="4">
    <source>
        <dbReference type="EMBL" id="GCC48960.1"/>
    </source>
</evidence>
<dbReference type="EMBL" id="BEZZ01259788">
    <property type="protein sequence ID" value="GCC48960.1"/>
    <property type="molecule type" value="Genomic_DNA"/>
</dbReference>
<evidence type="ECO:0000256" key="2">
    <source>
        <dbReference type="ARBA" id="ARBA00023163"/>
    </source>
</evidence>
<keyword evidence="3" id="KW-0539">Nucleus</keyword>
<keyword evidence="2" id="KW-0804">Transcription</keyword>
<comment type="caution">
    <text evidence="4">The sequence shown here is derived from an EMBL/GenBank/DDBJ whole genome shotgun (WGS) entry which is preliminary data.</text>
</comment>
<dbReference type="GO" id="GO:0000981">
    <property type="term" value="F:DNA-binding transcription factor activity, RNA polymerase II-specific"/>
    <property type="evidence" value="ECO:0007669"/>
    <property type="project" value="TreeGrafter"/>
</dbReference>
<evidence type="ECO:0000256" key="1">
    <source>
        <dbReference type="ARBA" id="ARBA00023015"/>
    </source>
</evidence>
<reference evidence="4 5" key="1">
    <citation type="journal article" date="2018" name="Nat. Ecol. Evol.">
        <title>Shark genomes provide insights into elasmobranch evolution and the origin of vertebrates.</title>
        <authorList>
            <person name="Hara Y"/>
            <person name="Yamaguchi K"/>
            <person name="Onimaru K"/>
            <person name="Kadota M"/>
            <person name="Koyanagi M"/>
            <person name="Keeley SD"/>
            <person name="Tatsumi K"/>
            <person name="Tanaka K"/>
            <person name="Motone F"/>
            <person name="Kageyama Y"/>
            <person name="Nozu R"/>
            <person name="Adachi N"/>
            <person name="Nishimura O"/>
            <person name="Nakagawa R"/>
            <person name="Tanegashima C"/>
            <person name="Kiyatake I"/>
            <person name="Matsumoto R"/>
            <person name="Murakumo K"/>
            <person name="Nishida K"/>
            <person name="Terakita A"/>
            <person name="Kuratani S"/>
            <person name="Sato K"/>
            <person name="Hyodo S Kuraku.S."/>
        </authorList>
    </citation>
    <scope>NUCLEOTIDE SEQUENCE [LARGE SCALE GENOMIC DNA]</scope>
</reference>
<protein>
    <submittedName>
        <fullName evidence="4">Uncharacterized protein</fullName>
    </submittedName>
</protein>
<proteinExistence type="predicted"/>
<gene>
    <name evidence="4" type="ORF">chiPu_0033312</name>
</gene>
<dbReference type="OMA" id="PRHFENH"/>
<evidence type="ECO:0000256" key="3">
    <source>
        <dbReference type="ARBA" id="ARBA00023242"/>
    </source>
</evidence>
<name>A0A401U255_CHIPU</name>
<keyword evidence="1" id="KW-0805">Transcription regulation</keyword>
<keyword evidence="5" id="KW-1185">Reference proteome</keyword>
<organism evidence="4 5">
    <name type="scientific">Chiloscyllium punctatum</name>
    <name type="common">Brownbanded bambooshark</name>
    <name type="synonym">Hemiscyllium punctatum</name>
    <dbReference type="NCBI Taxonomy" id="137246"/>
    <lineage>
        <taxon>Eukaryota</taxon>
        <taxon>Metazoa</taxon>
        <taxon>Chordata</taxon>
        <taxon>Craniata</taxon>
        <taxon>Vertebrata</taxon>
        <taxon>Chondrichthyes</taxon>
        <taxon>Elasmobranchii</taxon>
        <taxon>Galeomorphii</taxon>
        <taxon>Galeoidea</taxon>
        <taxon>Orectolobiformes</taxon>
        <taxon>Hemiscylliidae</taxon>
        <taxon>Chiloscyllium</taxon>
    </lineage>
</organism>
<sequence length="118" mass="13491">VDLVSQGDSIYDITDSADHLVLSSNLMLVSNTENERLFRCRFNTSRSVRRHSAGNKLVLIRGHYHQPPPGTYWAAKPVFIGFCTPLDTKPRHFENHLFLASFESQHSKDMVFSQVSDR</sequence>